<feature type="transmembrane region" description="Helical" evidence="1">
    <location>
        <begin position="55"/>
        <end position="79"/>
    </location>
</feature>
<reference evidence="2" key="2">
    <citation type="submission" date="2023-04" db="EMBL/GenBank/DDBJ databases">
        <authorList>
            <person name="Bruccoleri R.E."/>
            <person name="Oakeley E.J."/>
            <person name="Faust A.-M."/>
            <person name="Dessus-Babus S."/>
            <person name="Altorfer M."/>
            <person name="Burckhardt D."/>
            <person name="Oertli M."/>
            <person name="Naumann U."/>
            <person name="Petersen F."/>
            <person name="Wong J."/>
        </authorList>
    </citation>
    <scope>NUCLEOTIDE SEQUENCE</scope>
    <source>
        <strain evidence="2">GSM-AAB239-AS_SAM_17_03QT</strain>
        <tissue evidence="2">Leaf</tissue>
    </source>
</reference>
<sequence>MLVRVRCRVSDRVESGRVQYVGSCCNIFFNSAYPWEVRCGIFLQTKQQQQLHFNIGFFLFNLCIFGLYILSIFGSTIFYC</sequence>
<keyword evidence="3" id="KW-1185">Reference proteome</keyword>
<accession>A0AAX6HRB4</accession>
<comment type="caution">
    <text evidence="2">The sequence shown here is derived from an EMBL/GenBank/DDBJ whole genome shotgun (WGS) entry which is preliminary data.</text>
</comment>
<evidence type="ECO:0000256" key="1">
    <source>
        <dbReference type="SAM" id="Phobius"/>
    </source>
</evidence>
<keyword evidence="1" id="KW-0812">Transmembrane</keyword>
<dbReference type="Proteomes" id="UP001140949">
    <property type="component" value="Unassembled WGS sequence"/>
</dbReference>
<dbReference type="EMBL" id="JANAVB010007196">
    <property type="protein sequence ID" value="KAJ6843626.1"/>
    <property type="molecule type" value="Genomic_DNA"/>
</dbReference>
<organism evidence="2 3">
    <name type="scientific">Iris pallida</name>
    <name type="common">Sweet iris</name>
    <dbReference type="NCBI Taxonomy" id="29817"/>
    <lineage>
        <taxon>Eukaryota</taxon>
        <taxon>Viridiplantae</taxon>
        <taxon>Streptophyta</taxon>
        <taxon>Embryophyta</taxon>
        <taxon>Tracheophyta</taxon>
        <taxon>Spermatophyta</taxon>
        <taxon>Magnoliopsida</taxon>
        <taxon>Liliopsida</taxon>
        <taxon>Asparagales</taxon>
        <taxon>Iridaceae</taxon>
        <taxon>Iridoideae</taxon>
        <taxon>Irideae</taxon>
        <taxon>Iris</taxon>
    </lineage>
</organism>
<evidence type="ECO:0000313" key="3">
    <source>
        <dbReference type="Proteomes" id="UP001140949"/>
    </source>
</evidence>
<proteinExistence type="predicted"/>
<dbReference type="AlphaFoldDB" id="A0AAX6HRB4"/>
<evidence type="ECO:0000313" key="2">
    <source>
        <dbReference type="EMBL" id="KAJ6843626.1"/>
    </source>
</evidence>
<gene>
    <name evidence="2" type="ORF">M6B38_296000</name>
</gene>
<name>A0AAX6HRB4_IRIPA</name>
<protein>
    <submittedName>
        <fullName evidence="2">Uncharacterized protein</fullName>
    </submittedName>
</protein>
<keyword evidence="1" id="KW-1133">Transmembrane helix</keyword>
<keyword evidence="1" id="KW-0472">Membrane</keyword>
<reference evidence="2" key="1">
    <citation type="journal article" date="2023" name="GigaByte">
        <title>Genome assembly of the bearded iris, Iris pallida Lam.</title>
        <authorList>
            <person name="Bruccoleri R.E."/>
            <person name="Oakeley E.J."/>
            <person name="Faust A.M.E."/>
            <person name="Altorfer M."/>
            <person name="Dessus-Babus S."/>
            <person name="Burckhardt D."/>
            <person name="Oertli M."/>
            <person name="Naumann U."/>
            <person name="Petersen F."/>
            <person name="Wong J."/>
        </authorList>
    </citation>
    <scope>NUCLEOTIDE SEQUENCE</scope>
    <source>
        <strain evidence="2">GSM-AAB239-AS_SAM_17_03QT</strain>
    </source>
</reference>